<dbReference type="PROSITE" id="PS50056">
    <property type="entry name" value="TYR_PHOSPHATASE_2"/>
    <property type="match status" value="1"/>
</dbReference>
<dbReference type="Proteomes" id="UP000198634">
    <property type="component" value="Unassembled WGS sequence"/>
</dbReference>
<dbReference type="InterPro" id="IPR029021">
    <property type="entry name" value="Prot-tyrosine_phosphatase-like"/>
</dbReference>
<dbReference type="Pfam" id="PF22741">
    <property type="entry name" value="PTP-NADK"/>
    <property type="match status" value="1"/>
</dbReference>
<proteinExistence type="predicted"/>
<name>A0A1H9FFQ7_9RHOB</name>
<keyword evidence="3" id="KW-1185">Reference proteome</keyword>
<dbReference type="STRING" id="657014.SAMN04488092_10662"/>
<feature type="domain" description="Tyrosine specific protein phosphatases" evidence="1">
    <location>
        <begin position="119"/>
        <end position="169"/>
    </location>
</feature>
<dbReference type="Gene3D" id="3.90.190.10">
    <property type="entry name" value="Protein tyrosine phosphatase superfamily"/>
    <property type="match status" value="1"/>
</dbReference>
<dbReference type="OrthoDB" id="9814896at2"/>
<accession>A0A1H9FFQ7</accession>
<protein>
    <submittedName>
        <fullName evidence="2">Dual specificity phosphatase, catalytic domain</fullName>
    </submittedName>
</protein>
<sequence length="227" mass="26334">MNPLEKLKQWERDLRLASDYDISKPEDRKRAMRHYNWLDHAILRIHWTNFFQIAPGVYRSNHPTHERLEDYAAMGIKSVLNLRGTARHARYLFEKESCDALGMTMVNIPLHARKAAPRENLLQVIEAFRTIDRPFMMHCKSGADRAGLASAMYLMVIEGQPVEEARKMLSVKYLHLKWSKTGVLDYMLDVYAARNARDPVGFEQWVTTEYDPEALQAGFDNGRKIPA</sequence>
<dbReference type="InterPro" id="IPR055214">
    <property type="entry name" value="PTP-NADK"/>
</dbReference>
<gene>
    <name evidence="2" type="ORF">SAMN04488092_10662</name>
</gene>
<dbReference type="EMBL" id="FOEP01000006">
    <property type="protein sequence ID" value="SEQ36303.1"/>
    <property type="molecule type" value="Genomic_DNA"/>
</dbReference>
<evidence type="ECO:0000259" key="1">
    <source>
        <dbReference type="PROSITE" id="PS50056"/>
    </source>
</evidence>
<dbReference type="InterPro" id="IPR000387">
    <property type="entry name" value="Tyr_Pase_dom"/>
</dbReference>
<dbReference type="SUPFAM" id="SSF52799">
    <property type="entry name" value="(Phosphotyrosine protein) phosphatases II"/>
    <property type="match status" value="1"/>
</dbReference>
<dbReference type="RefSeq" id="WP_090269915.1">
    <property type="nucleotide sequence ID" value="NZ_FOEP01000006.1"/>
</dbReference>
<organism evidence="2 3">
    <name type="scientific">Thalassovita taeanensis</name>
    <dbReference type="NCBI Taxonomy" id="657014"/>
    <lineage>
        <taxon>Bacteria</taxon>
        <taxon>Pseudomonadati</taxon>
        <taxon>Pseudomonadota</taxon>
        <taxon>Alphaproteobacteria</taxon>
        <taxon>Rhodobacterales</taxon>
        <taxon>Roseobacteraceae</taxon>
        <taxon>Thalassovita</taxon>
    </lineage>
</organism>
<evidence type="ECO:0000313" key="3">
    <source>
        <dbReference type="Proteomes" id="UP000198634"/>
    </source>
</evidence>
<dbReference type="AlphaFoldDB" id="A0A1H9FFQ7"/>
<reference evidence="2 3" key="1">
    <citation type="submission" date="2016-10" db="EMBL/GenBank/DDBJ databases">
        <authorList>
            <person name="de Groot N.N."/>
        </authorList>
    </citation>
    <scope>NUCLEOTIDE SEQUENCE [LARGE SCALE GENOMIC DNA]</scope>
    <source>
        <strain evidence="2 3">DSM 22007</strain>
    </source>
</reference>
<evidence type="ECO:0000313" key="2">
    <source>
        <dbReference type="EMBL" id="SEQ36303.1"/>
    </source>
</evidence>